<feature type="region of interest" description="Disordered" evidence="1">
    <location>
        <begin position="288"/>
        <end position="316"/>
    </location>
</feature>
<feature type="signal peptide" evidence="2">
    <location>
        <begin position="1"/>
        <end position="19"/>
    </location>
</feature>
<feature type="chain" id="PRO_5020325771" evidence="2">
    <location>
        <begin position="20"/>
        <end position="344"/>
    </location>
</feature>
<dbReference type="AlphaFoldDB" id="A0A4P9ZM21"/>
<evidence type="ECO:0000256" key="1">
    <source>
        <dbReference type="SAM" id="MobiDB-lite"/>
    </source>
</evidence>
<gene>
    <name evidence="3" type="ORF">BJ085DRAFT_27676</name>
</gene>
<reference evidence="4" key="1">
    <citation type="journal article" date="2018" name="Nat. Microbiol.">
        <title>Leveraging single-cell genomics to expand the fungal tree of life.</title>
        <authorList>
            <person name="Ahrendt S.R."/>
            <person name="Quandt C.A."/>
            <person name="Ciobanu D."/>
            <person name="Clum A."/>
            <person name="Salamov A."/>
            <person name="Andreopoulos B."/>
            <person name="Cheng J.F."/>
            <person name="Woyke T."/>
            <person name="Pelin A."/>
            <person name="Henrissat B."/>
            <person name="Reynolds N.K."/>
            <person name="Benny G.L."/>
            <person name="Smith M.E."/>
            <person name="James T.Y."/>
            <person name="Grigoriev I.V."/>
        </authorList>
    </citation>
    <scope>NUCLEOTIDE SEQUENCE [LARGE SCALE GENOMIC DNA]</scope>
    <source>
        <strain evidence="4">RSA 468</strain>
    </source>
</reference>
<sequence length="344" mass="37287">MKAQITISLLTLATVSVQAVPVVQTAVYTTMSVPQHYNSHGNPSYDPTYKQQSGPDHDYYRNALGNAYDSYFTSENDGGSSVGGRSNWEATTNTNAKESLLGKPYNPVTGASLPPNDFSNLGMGNIDENRRTSIHSLSQPLMNNEPSGSFDRKYPLLPSDMYQSAPILSTQMPSGSTSYPNHQTNDYSNLVFGTPSIAAQPNVKLNESWPNLNQFDHTNLGFKSILSGQKNLNSKTGVIPKLTTATAPEESKPIDPIFEVAAHSGFYQPQLASEHNLLKKGQSTIASTQVPTNRRTDTLPAGKFVEGNGEDDTEDNTIFYDTEPGFKGDPDVLSVKQVSAAPTV</sequence>
<keyword evidence="4" id="KW-1185">Reference proteome</keyword>
<evidence type="ECO:0000313" key="3">
    <source>
        <dbReference type="EMBL" id="RKP33662.1"/>
    </source>
</evidence>
<dbReference type="EMBL" id="ML003657">
    <property type="protein sequence ID" value="RKP33662.1"/>
    <property type="molecule type" value="Genomic_DNA"/>
</dbReference>
<accession>A0A4P9ZM21</accession>
<dbReference type="Proteomes" id="UP000268162">
    <property type="component" value="Unassembled WGS sequence"/>
</dbReference>
<evidence type="ECO:0000313" key="4">
    <source>
        <dbReference type="Proteomes" id="UP000268162"/>
    </source>
</evidence>
<name>A0A4P9ZM21_9FUNG</name>
<organism evidence="3 4">
    <name type="scientific">Dimargaris cristalligena</name>
    <dbReference type="NCBI Taxonomy" id="215637"/>
    <lineage>
        <taxon>Eukaryota</taxon>
        <taxon>Fungi</taxon>
        <taxon>Fungi incertae sedis</taxon>
        <taxon>Zoopagomycota</taxon>
        <taxon>Kickxellomycotina</taxon>
        <taxon>Dimargaritomycetes</taxon>
        <taxon>Dimargaritales</taxon>
        <taxon>Dimargaritaceae</taxon>
        <taxon>Dimargaris</taxon>
    </lineage>
</organism>
<protein>
    <submittedName>
        <fullName evidence="3">Uncharacterized protein</fullName>
    </submittedName>
</protein>
<proteinExistence type="predicted"/>
<evidence type="ECO:0000256" key="2">
    <source>
        <dbReference type="SAM" id="SignalP"/>
    </source>
</evidence>
<keyword evidence="2" id="KW-0732">Signal</keyword>